<feature type="transmembrane region" description="Helical" evidence="12">
    <location>
        <begin position="49"/>
        <end position="78"/>
    </location>
</feature>
<reference evidence="16 17" key="1">
    <citation type="journal article" date="2018" name="Int. J. Syst. Evol. Microbiol.">
        <title>Lactobacillus bambusae sp. nov., isolated from a traditional fermented Ma-bamboo shoots of Taiwan.</title>
        <authorList>
            <person name="Wang L.-T."/>
        </authorList>
    </citation>
    <scope>NUCLEOTIDE SEQUENCE [LARGE SCALE GENOMIC DNA]</scope>
    <source>
        <strain evidence="16 17">BS-W1</strain>
    </source>
</reference>
<dbReference type="InterPro" id="IPR028055">
    <property type="entry name" value="YidC/Oxa/ALB_C"/>
</dbReference>
<comment type="caution">
    <text evidence="12">Lacks conserved residue(s) required for the propagation of feature annotation.</text>
</comment>
<keyword evidence="5 12" id="KW-0732">Signal</keyword>
<evidence type="ECO:0000256" key="9">
    <source>
        <dbReference type="ARBA" id="ARBA00023139"/>
    </source>
</evidence>
<keyword evidence="7 12" id="KW-1133">Transmembrane helix</keyword>
<comment type="function">
    <text evidence="12">Required for the insertion and/or proper folding and/or complex formation of integral membrane proteins into the membrane. Involved in integration of membrane proteins that insert both dependently and independently of the Sec translocase complex, as well as at least some lipoproteins.</text>
</comment>
<sequence length="278" mass="31807">MKTKNKKTRAMLAISSLAFLLAACGTTPITNHSSGLWDGLIVLNFSRAIIWLADLFGGSYGMGIIVFTVIVKILLLPLMIFQTRSMQKTQEIQPQLKALQKKYSSRDRETMAKLQEEQQKLYSESGVHPLAGCLPLVVQLPIIWALYQAISRTHVLRTGSFLWMNLGQPDPYFIMPILAAFFTFVTSWLSMKSQPESNAMSTTMIVFMPIVIFFTALNVPSAISLYWVVTNVFQAFQTLLIQNPWKIQRDRDEKAQEEERRQREIRNAVRKAKRSKRK</sequence>
<evidence type="ECO:0000256" key="3">
    <source>
        <dbReference type="ARBA" id="ARBA00022475"/>
    </source>
</evidence>
<keyword evidence="10 12" id="KW-0143">Chaperone</keyword>
<dbReference type="CDD" id="cd20070">
    <property type="entry name" value="5TM_YidC_Alb3"/>
    <property type="match status" value="1"/>
</dbReference>
<evidence type="ECO:0000256" key="6">
    <source>
        <dbReference type="ARBA" id="ARBA00022927"/>
    </source>
</evidence>
<dbReference type="OrthoDB" id="9780552at2"/>
<dbReference type="InterPro" id="IPR047196">
    <property type="entry name" value="YidC_ALB_C"/>
</dbReference>
<feature type="compositionally biased region" description="Basic and acidic residues" evidence="13">
    <location>
        <begin position="251"/>
        <end position="267"/>
    </location>
</feature>
<comment type="similarity">
    <text evidence="12">Belongs to the OXA1/ALB3/YidC family. Type 2 subfamily.</text>
</comment>
<dbReference type="Proteomes" id="UP000245080">
    <property type="component" value="Unassembled WGS sequence"/>
</dbReference>
<keyword evidence="17" id="KW-1185">Reference proteome</keyword>
<dbReference type="RefSeq" id="WP_109250474.1">
    <property type="nucleotide sequence ID" value="NZ_QCXQ01000002.1"/>
</dbReference>
<feature type="chain" id="PRO_5039650677" description="Membrane protein insertase YidC" evidence="14">
    <location>
        <begin position="23"/>
        <end position="278"/>
    </location>
</feature>
<keyword evidence="2 12" id="KW-0813">Transport</keyword>
<dbReference type="AlphaFoldDB" id="A0A2V1N1B5"/>
<dbReference type="GO" id="GO:0051205">
    <property type="term" value="P:protein insertion into membrane"/>
    <property type="evidence" value="ECO:0007669"/>
    <property type="project" value="TreeGrafter"/>
</dbReference>
<dbReference type="PROSITE" id="PS51257">
    <property type="entry name" value="PROKAR_LIPOPROTEIN"/>
    <property type="match status" value="1"/>
</dbReference>
<evidence type="ECO:0000256" key="4">
    <source>
        <dbReference type="ARBA" id="ARBA00022692"/>
    </source>
</evidence>
<accession>A0A2V1N1B5</accession>
<evidence type="ECO:0000313" key="16">
    <source>
        <dbReference type="EMBL" id="PWG00528.1"/>
    </source>
</evidence>
<evidence type="ECO:0000256" key="14">
    <source>
        <dbReference type="SAM" id="SignalP"/>
    </source>
</evidence>
<gene>
    <name evidence="12" type="primary">yidC</name>
    <name evidence="16" type="ORF">DCM90_06290</name>
</gene>
<dbReference type="HAMAP" id="MF_01811">
    <property type="entry name" value="YidC_type2"/>
    <property type="match status" value="1"/>
</dbReference>
<evidence type="ECO:0000256" key="10">
    <source>
        <dbReference type="ARBA" id="ARBA00023186"/>
    </source>
</evidence>
<comment type="caution">
    <text evidence="16">The sequence shown here is derived from an EMBL/GenBank/DDBJ whole genome shotgun (WGS) entry which is preliminary data.</text>
</comment>
<proteinExistence type="inferred from homology"/>
<dbReference type="InterPro" id="IPR001708">
    <property type="entry name" value="YidC/ALB3/OXA1/COX18"/>
</dbReference>
<feature type="compositionally biased region" description="Basic residues" evidence="13">
    <location>
        <begin position="268"/>
        <end position="278"/>
    </location>
</feature>
<dbReference type="Pfam" id="PF02096">
    <property type="entry name" value="60KD_IMP"/>
    <property type="match status" value="1"/>
</dbReference>
<evidence type="ECO:0000259" key="15">
    <source>
        <dbReference type="Pfam" id="PF02096"/>
    </source>
</evidence>
<evidence type="ECO:0000256" key="5">
    <source>
        <dbReference type="ARBA" id="ARBA00022729"/>
    </source>
</evidence>
<keyword evidence="3 12" id="KW-1003">Cell membrane</keyword>
<organism evidence="16 17">
    <name type="scientific">Levilactobacillus bambusae</name>
    <dbReference type="NCBI Taxonomy" id="2024736"/>
    <lineage>
        <taxon>Bacteria</taxon>
        <taxon>Bacillati</taxon>
        <taxon>Bacillota</taxon>
        <taxon>Bacilli</taxon>
        <taxon>Lactobacillales</taxon>
        <taxon>Lactobacillaceae</taxon>
        <taxon>Levilactobacillus</taxon>
    </lineage>
</organism>
<evidence type="ECO:0000256" key="7">
    <source>
        <dbReference type="ARBA" id="ARBA00022989"/>
    </source>
</evidence>
<feature type="transmembrane region" description="Helical" evidence="12">
    <location>
        <begin position="171"/>
        <end position="191"/>
    </location>
</feature>
<protein>
    <recommendedName>
        <fullName evidence="12">Membrane protein insertase YidC</fullName>
    </recommendedName>
    <alternativeName>
        <fullName evidence="12">Foldase YidC</fullName>
    </alternativeName>
    <alternativeName>
        <fullName evidence="12">Membrane integrase YidC</fullName>
    </alternativeName>
    <alternativeName>
        <fullName evidence="12">Membrane protein YidC</fullName>
    </alternativeName>
</protein>
<dbReference type="PANTHER" id="PTHR12428">
    <property type="entry name" value="OXA1"/>
    <property type="match status" value="1"/>
</dbReference>
<keyword evidence="11 12" id="KW-0449">Lipoprotein</keyword>
<comment type="subcellular location">
    <subcellularLocation>
        <location evidence="1 12">Cell membrane</location>
        <topology evidence="1 12">Multi-pass membrane protein</topology>
    </subcellularLocation>
</comment>
<evidence type="ECO:0000256" key="11">
    <source>
        <dbReference type="ARBA" id="ARBA00023288"/>
    </source>
</evidence>
<dbReference type="NCBIfam" id="TIGR03592">
    <property type="entry name" value="yidC_oxa1_cterm"/>
    <property type="match status" value="1"/>
</dbReference>
<feature type="signal peptide" evidence="14">
    <location>
        <begin position="1"/>
        <end position="22"/>
    </location>
</feature>
<name>A0A2V1N1B5_9LACO</name>
<keyword evidence="9" id="KW-0564">Palmitate</keyword>
<dbReference type="GO" id="GO:0005886">
    <property type="term" value="C:plasma membrane"/>
    <property type="evidence" value="ECO:0007669"/>
    <property type="project" value="UniProtKB-SubCell"/>
</dbReference>
<evidence type="ECO:0000256" key="13">
    <source>
        <dbReference type="SAM" id="MobiDB-lite"/>
    </source>
</evidence>
<feature type="domain" description="Membrane insertase YidC/Oxa/ALB C-terminal" evidence="15">
    <location>
        <begin position="60"/>
        <end position="242"/>
    </location>
</feature>
<keyword evidence="4 12" id="KW-0812">Transmembrane</keyword>
<dbReference type="GO" id="GO:0015031">
    <property type="term" value="P:protein transport"/>
    <property type="evidence" value="ECO:0007669"/>
    <property type="project" value="UniProtKB-KW"/>
</dbReference>
<dbReference type="GO" id="GO:0032977">
    <property type="term" value="F:membrane insertase activity"/>
    <property type="evidence" value="ECO:0007669"/>
    <property type="project" value="InterPro"/>
</dbReference>
<feature type="transmembrane region" description="Helical" evidence="12">
    <location>
        <begin position="198"/>
        <end position="217"/>
    </location>
</feature>
<keyword evidence="6 12" id="KW-0653">Protein transport</keyword>
<evidence type="ECO:0000256" key="1">
    <source>
        <dbReference type="ARBA" id="ARBA00004651"/>
    </source>
</evidence>
<evidence type="ECO:0000256" key="12">
    <source>
        <dbReference type="HAMAP-Rule" id="MF_01811"/>
    </source>
</evidence>
<dbReference type="InterPro" id="IPR023060">
    <property type="entry name" value="YidC/YidC1/YidC2_Firmicutes"/>
</dbReference>
<dbReference type="PRINTS" id="PR00701">
    <property type="entry name" value="60KDINNERMP"/>
</dbReference>
<dbReference type="PANTHER" id="PTHR12428:SF65">
    <property type="entry name" value="CYTOCHROME C OXIDASE ASSEMBLY PROTEIN COX18, MITOCHONDRIAL"/>
    <property type="match status" value="1"/>
</dbReference>
<evidence type="ECO:0000256" key="2">
    <source>
        <dbReference type="ARBA" id="ARBA00022448"/>
    </source>
</evidence>
<keyword evidence="8 12" id="KW-0472">Membrane</keyword>
<evidence type="ECO:0000256" key="8">
    <source>
        <dbReference type="ARBA" id="ARBA00023136"/>
    </source>
</evidence>
<evidence type="ECO:0000313" key="17">
    <source>
        <dbReference type="Proteomes" id="UP000245080"/>
    </source>
</evidence>
<feature type="region of interest" description="Disordered" evidence="13">
    <location>
        <begin position="251"/>
        <end position="278"/>
    </location>
</feature>
<dbReference type="EMBL" id="QCXQ01000002">
    <property type="protein sequence ID" value="PWG00528.1"/>
    <property type="molecule type" value="Genomic_DNA"/>
</dbReference>